<dbReference type="OrthoDB" id="2157530at2759"/>
<sequence>MSWKQDDKWLRARIDSILELFANEWFEKVWVVQEFVTARRVVVNYGKHSFDWRQLAILTQMVVDEEVPEVAQCLISGGNQSGIKLKSWVRRPDWFEHWRDKVFALIGFSKSAKRLSGLIDYTLPKDEILLAIANDISGHGNLMETFPFAGLSLLPTHTTHLPSWVADWTLSRDIDPIVARHDRTYNASKEECPFVQTDLSRRGVSLHGFSVDIVKEVSVVDLDFTLNAGTLQSNPELIDKVFAYFSSAMHLAQLHCTDPYQLLNMAPVPLYEAVSRTLIGDAIELRQPMMWNYHNLVPRFLHHAPLLRKTLDCGAMALEPTQCRCLSYAGHQPEPTRELHVHAPSEAEPDPFDQRHRLLRDLERARWLCGGRDTRRKFGVTETGFMCMLPRTAVAGDVVCILYGAKVPMILRKMPSAETYQLVGEAYVHGIMEGQGCRVGGRRDLRYVELWRGMGEDVKDRVQSSRFFPSALLRFFDNQHNSGSPAWA</sequence>
<dbReference type="PANTHER" id="PTHR24148:SF64">
    <property type="entry name" value="HETEROKARYON INCOMPATIBILITY DOMAIN-CONTAINING PROTEIN"/>
    <property type="match status" value="1"/>
</dbReference>
<evidence type="ECO:0008006" key="3">
    <source>
        <dbReference type="Google" id="ProtNLM"/>
    </source>
</evidence>
<dbReference type="PANTHER" id="PTHR24148">
    <property type="entry name" value="ANKYRIN REPEAT DOMAIN-CONTAINING PROTEIN 39 HOMOLOG-RELATED"/>
    <property type="match status" value="1"/>
</dbReference>
<accession>A0A9P4LTE5</accession>
<dbReference type="InterPro" id="IPR052895">
    <property type="entry name" value="HetReg/Transcr_Mod"/>
</dbReference>
<evidence type="ECO:0000313" key="1">
    <source>
        <dbReference type="EMBL" id="KAF2036600.1"/>
    </source>
</evidence>
<keyword evidence="2" id="KW-1185">Reference proteome</keyword>
<gene>
    <name evidence="1" type="ORF">EK21DRAFT_83553</name>
</gene>
<dbReference type="AlphaFoldDB" id="A0A9P4LTE5"/>
<dbReference type="Proteomes" id="UP000799777">
    <property type="component" value="Unassembled WGS sequence"/>
</dbReference>
<organism evidence="1 2">
    <name type="scientific">Setomelanomma holmii</name>
    <dbReference type="NCBI Taxonomy" id="210430"/>
    <lineage>
        <taxon>Eukaryota</taxon>
        <taxon>Fungi</taxon>
        <taxon>Dikarya</taxon>
        <taxon>Ascomycota</taxon>
        <taxon>Pezizomycotina</taxon>
        <taxon>Dothideomycetes</taxon>
        <taxon>Pleosporomycetidae</taxon>
        <taxon>Pleosporales</taxon>
        <taxon>Pleosporineae</taxon>
        <taxon>Phaeosphaeriaceae</taxon>
        <taxon>Setomelanomma</taxon>
    </lineage>
</organism>
<reference evidence="1" key="1">
    <citation type="journal article" date="2020" name="Stud. Mycol.">
        <title>101 Dothideomycetes genomes: a test case for predicting lifestyles and emergence of pathogens.</title>
        <authorList>
            <person name="Haridas S."/>
            <person name="Albert R."/>
            <person name="Binder M."/>
            <person name="Bloem J."/>
            <person name="Labutti K."/>
            <person name="Salamov A."/>
            <person name="Andreopoulos B."/>
            <person name="Baker S."/>
            <person name="Barry K."/>
            <person name="Bills G."/>
            <person name="Bluhm B."/>
            <person name="Cannon C."/>
            <person name="Castanera R."/>
            <person name="Culley D."/>
            <person name="Daum C."/>
            <person name="Ezra D."/>
            <person name="Gonzalez J."/>
            <person name="Henrissat B."/>
            <person name="Kuo A."/>
            <person name="Liang C."/>
            <person name="Lipzen A."/>
            <person name="Lutzoni F."/>
            <person name="Magnuson J."/>
            <person name="Mondo S."/>
            <person name="Nolan M."/>
            <person name="Ohm R."/>
            <person name="Pangilinan J."/>
            <person name="Park H.-J."/>
            <person name="Ramirez L."/>
            <person name="Alfaro M."/>
            <person name="Sun H."/>
            <person name="Tritt A."/>
            <person name="Yoshinaga Y."/>
            <person name="Zwiers L.-H."/>
            <person name="Turgeon B."/>
            <person name="Goodwin S."/>
            <person name="Spatafora J."/>
            <person name="Crous P."/>
            <person name="Grigoriev I."/>
        </authorList>
    </citation>
    <scope>NUCLEOTIDE SEQUENCE</scope>
    <source>
        <strain evidence="1">CBS 110217</strain>
    </source>
</reference>
<protein>
    <recommendedName>
        <fullName evidence="3">Heterokaryon incompatibility domain-containing protein</fullName>
    </recommendedName>
</protein>
<dbReference type="Pfam" id="PF26639">
    <property type="entry name" value="Het-6_barrel"/>
    <property type="match status" value="1"/>
</dbReference>
<proteinExistence type="predicted"/>
<evidence type="ECO:0000313" key="2">
    <source>
        <dbReference type="Proteomes" id="UP000799777"/>
    </source>
</evidence>
<dbReference type="EMBL" id="ML978154">
    <property type="protein sequence ID" value="KAF2036600.1"/>
    <property type="molecule type" value="Genomic_DNA"/>
</dbReference>
<name>A0A9P4LTE5_9PLEO</name>
<comment type="caution">
    <text evidence="1">The sequence shown here is derived from an EMBL/GenBank/DDBJ whole genome shotgun (WGS) entry which is preliminary data.</text>
</comment>